<comment type="caution">
    <text evidence="2">The sequence shown here is derived from an EMBL/GenBank/DDBJ whole genome shotgun (WGS) entry which is preliminary data.</text>
</comment>
<accession>A0AAN8TBF6</accession>
<keyword evidence="1" id="KW-0812">Transmembrane</keyword>
<dbReference type="Proteomes" id="UP001371456">
    <property type="component" value="Unassembled WGS sequence"/>
</dbReference>
<dbReference type="AlphaFoldDB" id="A0AAN8TBF6"/>
<evidence type="ECO:0000313" key="2">
    <source>
        <dbReference type="EMBL" id="KAK6781927.1"/>
    </source>
</evidence>
<proteinExistence type="predicted"/>
<name>A0AAN8TBF6_SOLBU</name>
<evidence type="ECO:0000256" key="1">
    <source>
        <dbReference type="SAM" id="Phobius"/>
    </source>
</evidence>
<evidence type="ECO:0000313" key="3">
    <source>
        <dbReference type="Proteomes" id="UP001371456"/>
    </source>
</evidence>
<gene>
    <name evidence="2" type="ORF">RDI58_019723</name>
</gene>
<keyword evidence="3" id="KW-1185">Reference proteome</keyword>
<organism evidence="2 3">
    <name type="scientific">Solanum bulbocastanum</name>
    <name type="common">Wild potato</name>
    <dbReference type="NCBI Taxonomy" id="147425"/>
    <lineage>
        <taxon>Eukaryota</taxon>
        <taxon>Viridiplantae</taxon>
        <taxon>Streptophyta</taxon>
        <taxon>Embryophyta</taxon>
        <taxon>Tracheophyta</taxon>
        <taxon>Spermatophyta</taxon>
        <taxon>Magnoliopsida</taxon>
        <taxon>eudicotyledons</taxon>
        <taxon>Gunneridae</taxon>
        <taxon>Pentapetalae</taxon>
        <taxon>asterids</taxon>
        <taxon>lamiids</taxon>
        <taxon>Solanales</taxon>
        <taxon>Solanaceae</taxon>
        <taxon>Solanoideae</taxon>
        <taxon>Solaneae</taxon>
        <taxon>Solanum</taxon>
    </lineage>
</organism>
<dbReference type="EMBL" id="JBANQN010000008">
    <property type="protein sequence ID" value="KAK6781927.1"/>
    <property type="molecule type" value="Genomic_DNA"/>
</dbReference>
<reference evidence="2 3" key="1">
    <citation type="submission" date="2024-02" db="EMBL/GenBank/DDBJ databases">
        <title>de novo genome assembly of Solanum bulbocastanum strain 11H21.</title>
        <authorList>
            <person name="Hosaka A.J."/>
        </authorList>
    </citation>
    <scope>NUCLEOTIDE SEQUENCE [LARGE SCALE GENOMIC DNA]</scope>
    <source>
        <tissue evidence="2">Young leaves</tissue>
    </source>
</reference>
<keyword evidence="1" id="KW-0472">Membrane</keyword>
<feature type="transmembrane region" description="Helical" evidence="1">
    <location>
        <begin position="7"/>
        <end position="29"/>
    </location>
</feature>
<sequence>MASQVGCYGYFPELAIVGVLFVAGLVRVLKGFDWGFFKLGGGTIGCFVCGLAVVSQLFLVC</sequence>
<feature type="transmembrane region" description="Helical" evidence="1">
    <location>
        <begin position="35"/>
        <end position="60"/>
    </location>
</feature>
<keyword evidence="1" id="KW-1133">Transmembrane helix</keyword>
<protein>
    <submittedName>
        <fullName evidence="2">Uncharacterized protein</fullName>
    </submittedName>
</protein>